<dbReference type="PANTHER" id="PTHR45526">
    <property type="entry name" value="TRANSCRIPTIONAL REGULATORY PROTEIN DPIA"/>
    <property type="match status" value="1"/>
</dbReference>
<organism evidence="3 4">
    <name type="scientific">Polaribacter cellanae</name>
    <dbReference type="NCBI Taxonomy" id="2818493"/>
    <lineage>
        <taxon>Bacteria</taxon>
        <taxon>Pseudomonadati</taxon>
        <taxon>Bacteroidota</taxon>
        <taxon>Flavobacteriia</taxon>
        <taxon>Flavobacteriales</taxon>
        <taxon>Flavobacteriaceae</taxon>
    </lineage>
</organism>
<evidence type="ECO:0000259" key="2">
    <source>
        <dbReference type="PROSITE" id="PS50110"/>
    </source>
</evidence>
<dbReference type="PROSITE" id="PS50110">
    <property type="entry name" value="RESPONSE_REGULATORY"/>
    <property type="match status" value="1"/>
</dbReference>
<dbReference type="InterPro" id="IPR001789">
    <property type="entry name" value="Sig_transdc_resp-reg_receiver"/>
</dbReference>
<dbReference type="PANTHER" id="PTHR45526:SF1">
    <property type="entry name" value="TRANSCRIPTIONAL REGULATORY PROTEIN DCUR-RELATED"/>
    <property type="match status" value="1"/>
</dbReference>
<name>A0A975H8F7_9FLAO</name>
<dbReference type="Gene3D" id="3.40.50.2300">
    <property type="match status" value="1"/>
</dbReference>
<dbReference type="GO" id="GO:0000156">
    <property type="term" value="F:phosphorelay response regulator activity"/>
    <property type="evidence" value="ECO:0007669"/>
    <property type="project" value="TreeGrafter"/>
</dbReference>
<dbReference type="InterPro" id="IPR051271">
    <property type="entry name" value="2C-system_Tx_regulators"/>
</dbReference>
<protein>
    <submittedName>
        <fullName evidence="3">Response regulator</fullName>
    </submittedName>
</protein>
<dbReference type="KEGG" id="pcea:J3359_06945"/>
<dbReference type="SMART" id="SM00448">
    <property type="entry name" value="REC"/>
    <property type="match status" value="1"/>
</dbReference>
<dbReference type="Proteomes" id="UP000663920">
    <property type="component" value="Chromosome"/>
</dbReference>
<evidence type="ECO:0000313" key="3">
    <source>
        <dbReference type="EMBL" id="QTE23999.1"/>
    </source>
</evidence>
<dbReference type="InterPro" id="IPR011006">
    <property type="entry name" value="CheY-like_superfamily"/>
</dbReference>
<evidence type="ECO:0000313" key="4">
    <source>
        <dbReference type="Proteomes" id="UP000663920"/>
    </source>
</evidence>
<reference evidence="3 4" key="1">
    <citation type="submission" date="2021-03" db="EMBL/GenBank/DDBJ databases">
        <title>Complete genome of Polaribacter_sp.SM13.</title>
        <authorList>
            <person name="Jeong S.W."/>
            <person name="Bae J.W."/>
        </authorList>
    </citation>
    <scope>NUCLEOTIDE SEQUENCE [LARGE SCALE GENOMIC DNA]</scope>
    <source>
        <strain evidence="3 4">SM13</strain>
    </source>
</reference>
<gene>
    <name evidence="3" type="ORF">J3359_06945</name>
</gene>
<keyword evidence="1" id="KW-0597">Phosphoprotein</keyword>
<evidence type="ECO:0000256" key="1">
    <source>
        <dbReference type="PROSITE-ProRule" id="PRU00169"/>
    </source>
</evidence>
<dbReference type="SUPFAM" id="SSF52172">
    <property type="entry name" value="CheY-like"/>
    <property type="match status" value="1"/>
</dbReference>
<dbReference type="AlphaFoldDB" id="A0A975H8F7"/>
<accession>A0A975H8F7</accession>
<proteinExistence type="predicted"/>
<keyword evidence="4" id="KW-1185">Reference proteome</keyword>
<dbReference type="RefSeq" id="WP_208079984.1">
    <property type="nucleotide sequence ID" value="NZ_CP071869.1"/>
</dbReference>
<dbReference type="Pfam" id="PF00072">
    <property type="entry name" value="Response_reg"/>
    <property type="match status" value="1"/>
</dbReference>
<feature type="domain" description="Response regulatory" evidence="2">
    <location>
        <begin position="7"/>
        <end position="121"/>
    </location>
</feature>
<feature type="modified residue" description="4-aspartylphosphate" evidence="1">
    <location>
        <position position="58"/>
    </location>
</feature>
<sequence length="122" mass="14118">MKFKLNNLLVIEDNPYIGKEIVNATKKVTRIKNIRLTKTLQEAISFINDNDFDLVTLDLSLPDGNGIELLKWFTEKNIKKKVFVFSTSTELKRTCLRYGALAFFDKSTGFDELIENIKRLNQ</sequence>
<dbReference type="EMBL" id="CP071869">
    <property type="protein sequence ID" value="QTE23999.1"/>
    <property type="molecule type" value="Genomic_DNA"/>
</dbReference>